<dbReference type="Proteomes" id="UP000266673">
    <property type="component" value="Unassembled WGS sequence"/>
</dbReference>
<dbReference type="Pfam" id="PF07714">
    <property type="entry name" value="PK_Tyr_Ser-Thr"/>
    <property type="match status" value="1"/>
</dbReference>
<dbReference type="SUPFAM" id="SSF56112">
    <property type="entry name" value="Protein kinase-like (PK-like)"/>
    <property type="match status" value="1"/>
</dbReference>
<dbReference type="STRING" id="44941.A0A397UY51"/>
<dbReference type="InterPro" id="IPR001245">
    <property type="entry name" value="Ser-Thr/Tyr_kinase_cat_dom"/>
</dbReference>
<dbReference type="InterPro" id="IPR011009">
    <property type="entry name" value="Kinase-like_dom_sf"/>
</dbReference>
<evidence type="ECO:0000259" key="1">
    <source>
        <dbReference type="Pfam" id="PF07714"/>
    </source>
</evidence>
<dbReference type="OrthoDB" id="2441886at2759"/>
<sequence length="75" mass="8733">MSEIFNGYPPYYNIPHDISLKLKILEGQKPKIKCEVPQLLLDLMNKCFDDEPKNRPCAKELLISSSNIELIFYTM</sequence>
<feature type="domain" description="Serine-threonine/tyrosine-protein kinase catalytic" evidence="1">
    <location>
        <begin position="1"/>
        <end position="61"/>
    </location>
</feature>
<keyword evidence="3" id="KW-1185">Reference proteome</keyword>
<reference evidence="2 3" key="1">
    <citation type="submission" date="2018-06" db="EMBL/GenBank/DDBJ databases">
        <title>Comparative genomics reveals the genomic features of Rhizophagus irregularis, R. cerebriforme, R. diaphanum and Gigaspora rosea, and their symbiotic lifestyle signature.</title>
        <authorList>
            <person name="Morin E."/>
            <person name="San Clemente H."/>
            <person name="Chen E.C.H."/>
            <person name="De La Providencia I."/>
            <person name="Hainaut M."/>
            <person name="Kuo A."/>
            <person name="Kohler A."/>
            <person name="Murat C."/>
            <person name="Tang N."/>
            <person name="Roy S."/>
            <person name="Loubradou J."/>
            <person name="Henrissat B."/>
            <person name="Grigoriev I.V."/>
            <person name="Corradi N."/>
            <person name="Roux C."/>
            <person name="Martin F.M."/>
        </authorList>
    </citation>
    <scope>NUCLEOTIDE SEQUENCE [LARGE SCALE GENOMIC DNA]</scope>
    <source>
        <strain evidence="2 3">DAOM 194757</strain>
    </source>
</reference>
<accession>A0A397UY51</accession>
<dbReference type="GO" id="GO:0004672">
    <property type="term" value="F:protein kinase activity"/>
    <property type="evidence" value="ECO:0007669"/>
    <property type="project" value="InterPro"/>
</dbReference>
<name>A0A397UY51_9GLOM</name>
<dbReference type="Gene3D" id="1.10.510.10">
    <property type="entry name" value="Transferase(Phosphotransferase) domain 1"/>
    <property type="match status" value="1"/>
</dbReference>
<dbReference type="EMBL" id="QKWP01000809">
    <property type="protein sequence ID" value="RIB14662.1"/>
    <property type="molecule type" value="Genomic_DNA"/>
</dbReference>
<organism evidence="2 3">
    <name type="scientific">Gigaspora rosea</name>
    <dbReference type="NCBI Taxonomy" id="44941"/>
    <lineage>
        <taxon>Eukaryota</taxon>
        <taxon>Fungi</taxon>
        <taxon>Fungi incertae sedis</taxon>
        <taxon>Mucoromycota</taxon>
        <taxon>Glomeromycotina</taxon>
        <taxon>Glomeromycetes</taxon>
        <taxon>Diversisporales</taxon>
        <taxon>Gigasporaceae</taxon>
        <taxon>Gigaspora</taxon>
    </lineage>
</organism>
<dbReference type="AlphaFoldDB" id="A0A397UY51"/>
<gene>
    <name evidence="2" type="ORF">C2G38_2322085</name>
</gene>
<evidence type="ECO:0000313" key="3">
    <source>
        <dbReference type="Proteomes" id="UP000266673"/>
    </source>
</evidence>
<evidence type="ECO:0000313" key="2">
    <source>
        <dbReference type="EMBL" id="RIB14662.1"/>
    </source>
</evidence>
<comment type="caution">
    <text evidence="2">The sequence shown here is derived from an EMBL/GenBank/DDBJ whole genome shotgun (WGS) entry which is preliminary data.</text>
</comment>
<proteinExistence type="predicted"/>
<protein>
    <recommendedName>
        <fullName evidence="1">Serine-threonine/tyrosine-protein kinase catalytic domain-containing protein</fullName>
    </recommendedName>
</protein>